<dbReference type="STRING" id="299467.A0A443RSP6"/>
<protein>
    <submittedName>
        <fullName evidence="1">Profilin-5-like protein</fullName>
    </submittedName>
</protein>
<evidence type="ECO:0000313" key="2">
    <source>
        <dbReference type="Proteomes" id="UP000288716"/>
    </source>
</evidence>
<dbReference type="InterPro" id="IPR048278">
    <property type="entry name" value="PFN"/>
</dbReference>
<dbReference type="Pfam" id="PF00235">
    <property type="entry name" value="Profilin"/>
    <property type="match status" value="1"/>
</dbReference>
<dbReference type="VEuPathDB" id="VectorBase:LDEU013736"/>
<dbReference type="EMBL" id="NCKV01041830">
    <property type="protein sequence ID" value="RWS18304.1"/>
    <property type="molecule type" value="Genomic_DNA"/>
</dbReference>
<organism evidence="1 2">
    <name type="scientific">Leptotrombidium deliense</name>
    <dbReference type="NCBI Taxonomy" id="299467"/>
    <lineage>
        <taxon>Eukaryota</taxon>
        <taxon>Metazoa</taxon>
        <taxon>Ecdysozoa</taxon>
        <taxon>Arthropoda</taxon>
        <taxon>Chelicerata</taxon>
        <taxon>Arachnida</taxon>
        <taxon>Acari</taxon>
        <taxon>Acariformes</taxon>
        <taxon>Trombidiformes</taxon>
        <taxon>Prostigmata</taxon>
        <taxon>Anystina</taxon>
        <taxon>Parasitengona</taxon>
        <taxon>Trombiculoidea</taxon>
        <taxon>Trombiculidae</taxon>
        <taxon>Leptotrombidium</taxon>
    </lineage>
</organism>
<dbReference type="AlphaFoldDB" id="A0A443RSP6"/>
<feature type="non-terminal residue" evidence="1">
    <location>
        <position position="1"/>
    </location>
</feature>
<dbReference type="Gene3D" id="3.30.450.30">
    <property type="entry name" value="Dynein light chain 2a, cytoplasmic"/>
    <property type="match status" value="1"/>
</dbReference>
<dbReference type="OrthoDB" id="421374at2759"/>
<dbReference type="InterPro" id="IPR036140">
    <property type="entry name" value="PFN_sf"/>
</dbReference>
<reference evidence="1 2" key="1">
    <citation type="journal article" date="2018" name="Gigascience">
        <title>Genomes of trombidid mites reveal novel predicted allergens and laterally-transferred genes associated with secondary metabolism.</title>
        <authorList>
            <person name="Dong X."/>
            <person name="Chaisiri K."/>
            <person name="Xia D."/>
            <person name="Armstrong S.D."/>
            <person name="Fang Y."/>
            <person name="Donnelly M.J."/>
            <person name="Kadowaki T."/>
            <person name="McGarry J.W."/>
            <person name="Darby A.C."/>
            <person name="Makepeace B.L."/>
        </authorList>
    </citation>
    <scope>NUCLEOTIDE SEQUENCE [LARGE SCALE GENOMIC DNA]</scope>
    <source>
        <strain evidence="1">UoL-UT</strain>
    </source>
</reference>
<dbReference type="Proteomes" id="UP000288716">
    <property type="component" value="Unassembled WGS sequence"/>
</dbReference>
<gene>
    <name evidence="1" type="ORF">B4U80_00555</name>
</gene>
<sequence length="57" mass="6165">CIAAENNLSRGRKGLSAVCIITTNTLLILAASTDGFPPGQFNTVVEKLGDYLRSYQY</sequence>
<dbReference type="SUPFAM" id="SSF55770">
    <property type="entry name" value="Profilin (actin-binding protein)"/>
    <property type="match status" value="1"/>
</dbReference>
<keyword evidence="2" id="KW-1185">Reference proteome</keyword>
<proteinExistence type="predicted"/>
<comment type="caution">
    <text evidence="1">The sequence shown here is derived from an EMBL/GenBank/DDBJ whole genome shotgun (WGS) entry which is preliminary data.</text>
</comment>
<name>A0A443RSP6_9ACAR</name>
<accession>A0A443RSP6</accession>
<dbReference type="GO" id="GO:0003779">
    <property type="term" value="F:actin binding"/>
    <property type="evidence" value="ECO:0007669"/>
    <property type="project" value="InterPro"/>
</dbReference>
<evidence type="ECO:0000313" key="1">
    <source>
        <dbReference type="EMBL" id="RWS18304.1"/>
    </source>
</evidence>